<dbReference type="Pfam" id="PF04909">
    <property type="entry name" value="Amidohydro_2"/>
    <property type="match status" value="1"/>
</dbReference>
<dbReference type="KEGG" id="rba:RB9860"/>
<accession>Q7UKY4</accession>
<name>Q7UKY4_RHOBA</name>
<dbReference type="HOGENOM" id="CLU_044590_3_0_0"/>
<dbReference type="EMBL" id="BX294150">
    <property type="protein sequence ID" value="CAD76496.1"/>
    <property type="molecule type" value="Genomic_DNA"/>
</dbReference>
<dbReference type="Gene3D" id="3.20.20.140">
    <property type="entry name" value="Metal-dependent hydrolases"/>
    <property type="match status" value="1"/>
</dbReference>
<gene>
    <name evidence="3" type="ordered locus">RB9860</name>
</gene>
<dbReference type="EnsemblBacteria" id="CAD76496">
    <property type="protein sequence ID" value="CAD76496"/>
    <property type="gene ID" value="RB9860"/>
</dbReference>
<feature type="domain" description="Amidohydrolase-related" evidence="2">
    <location>
        <begin position="60"/>
        <end position="333"/>
    </location>
</feature>
<reference evidence="3 4" key="1">
    <citation type="journal article" date="2003" name="Proc. Natl. Acad. Sci. U.S.A.">
        <title>Complete genome sequence of the marine planctomycete Pirellula sp. strain 1.</title>
        <authorList>
            <person name="Gloeckner F.O."/>
            <person name="Kube M."/>
            <person name="Bauer M."/>
            <person name="Teeling H."/>
            <person name="Lombardot T."/>
            <person name="Ludwig W."/>
            <person name="Gade D."/>
            <person name="Beck A."/>
            <person name="Borzym K."/>
            <person name="Heitmann K."/>
            <person name="Rabus R."/>
            <person name="Schlesner H."/>
            <person name="Amann R."/>
            <person name="Reinhardt R."/>
        </authorList>
    </citation>
    <scope>NUCLEOTIDE SEQUENCE [LARGE SCALE GENOMIC DNA]</scope>
    <source>
        <strain evidence="4">DSM 10527 / NCIMB 13988 / SH1</strain>
    </source>
</reference>
<organism evidence="3 4">
    <name type="scientific">Rhodopirellula baltica (strain DSM 10527 / NCIMB 13988 / SH1)</name>
    <dbReference type="NCBI Taxonomy" id="243090"/>
    <lineage>
        <taxon>Bacteria</taxon>
        <taxon>Pseudomonadati</taxon>
        <taxon>Planctomycetota</taxon>
        <taxon>Planctomycetia</taxon>
        <taxon>Pirellulales</taxon>
        <taxon>Pirellulaceae</taxon>
        <taxon>Rhodopirellula</taxon>
    </lineage>
</organism>
<dbReference type="OrthoDB" id="5450317at2"/>
<dbReference type="InterPro" id="IPR006680">
    <property type="entry name" value="Amidohydro-rel"/>
</dbReference>
<dbReference type="PANTHER" id="PTHR43569">
    <property type="entry name" value="AMIDOHYDROLASE"/>
    <property type="match status" value="1"/>
</dbReference>
<dbReference type="PATRIC" id="fig|243090.15.peg.4745"/>
<keyword evidence="4" id="KW-1185">Reference proteome</keyword>
<dbReference type="PANTHER" id="PTHR43569:SF2">
    <property type="entry name" value="AMIDOHYDROLASE-RELATED DOMAIN-CONTAINING PROTEIN"/>
    <property type="match status" value="1"/>
</dbReference>
<dbReference type="InterPro" id="IPR032466">
    <property type="entry name" value="Metal_Hydrolase"/>
</dbReference>
<dbReference type="Proteomes" id="UP000001025">
    <property type="component" value="Chromosome"/>
</dbReference>
<protein>
    <recommendedName>
        <fullName evidence="2">Amidohydrolase-related domain-containing protein</fullName>
    </recommendedName>
</protein>
<dbReference type="STRING" id="243090.RB9860"/>
<dbReference type="SUPFAM" id="SSF51556">
    <property type="entry name" value="Metallo-dependent hydrolases"/>
    <property type="match status" value="1"/>
</dbReference>
<comment type="similarity">
    <text evidence="1">Belongs to the metallo-dependent hydrolases superfamily.</text>
</comment>
<dbReference type="AlphaFoldDB" id="Q7UKY4"/>
<evidence type="ECO:0000259" key="2">
    <source>
        <dbReference type="Pfam" id="PF04909"/>
    </source>
</evidence>
<dbReference type="GO" id="GO:0016787">
    <property type="term" value="F:hydrolase activity"/>
    <property type="evidence" value="ECO:0007669"/>
    <property type="project" value="InterPro"/>
</dbReference>
<dbReference type="InParanoid" id="Q7UKY4"/>
<dbReference type="InterPro" id="IPR052350">
    <property type="entry name" value="Metallo-dep_Lactonases"/>
</dbReference>
<evidence type="ECO:0000256" key="1">
    <source>
        <dbReference type="ARBA" id="ARBA00038310"/>
    </source>
</evidence>
<evidence type="ECO:0000313" key="3">
    <source>
        <dbReference type="EMBL" id="CAD76496.1"/>
    </source>
</evidence>
<proteinExistence type="inferred from homology"/>
<sequence length="335" mass="37655">MSAGPAAARQGPFCRLSRTLQPAFRFPCWRCEIGCGSRAFCHANTFPTPHFSIEKIIMLIDSHHHLWAYDPAEYGWISDDMSVLRQDFLAAQLREIASESGVDGFVSVQARQSMQETDDLLKIASEEPLIRGVVGWIGLADPDMESQLESVSGRDKLVGMRHVVQDEPDDRFLDGEAFNHGVSLLGQHNLVYDILIFAKQLPAAIDFADRHASLPMVVDHIAKPTISGGTMDPQWEPHFRELARREHLTCKFSGVATEVRDADWDIETIRPYWDVALEAFGPKRLMFGSDWPVCLLRTGHKQWLDTVRQLASELSEDEQAAFFTDNAIKAYGLDA</sequence>
<dbReference type="eggNOG" id="COG3618">
    <property type="taxonomic scope" value="Bacteria"/>
</dbReference>
<evidence type="ECO:0000313" key="4">
    <source>
        <dbReference type="Proteomes" id="UP000001025"/>
    </source>
</evidence>